<dbReference type="PROSITE" id="PS50865">
    <property type="entry name" value="ZF_MYND_2"/>
    <property type="match status" value="1"/>
</dbReference>
<accession>A0AA36JNX0</accession>
<dbReference type="Gene3D" id="6.10.140.2220">
    <property type="match status" value="1"/>
</dbReference>
<protein>
    <recommendedName>
        <fullName evidence="6">MYND-type domain-containing protein</fullName>
    </recommendedName>
</protein>
<dbReference type="Pfam" id="PF01753">
    <property type="entry name" value="zf-MYND"/>
    <property type="match status" value="1"/>
</dbReference>
<name>A0AA36JNX0_9DINO</name>
<evidence type="ECO:0000256" key="2">
    <source>
        <dbReference type="ARBA" id="ARBA00022771"/>
    </source>
</evidence>
<keyword evidence="5" id="KW-0175">Coiled coil</keyword>
<evidence type="ECO:0000256" key="5">
    <source>
        <dbReference type="SAM" id="Coils"/>
    </source>
</evidence>
<evidence type="ECO:0000313" key="8">
    <source>
        <dbReference type="Proteomes" id="UP001178507"/>
    </source>
</evidence>
<comment type="caution">
    <text evidence="7">The sequence shown here is derived from an EMBL/GenBank/DDBJ whole genome shotgun (WGS) entry which is preliminary data.</text>
</comment>
<keyword evidence="8" id="KW-1185">Reference proteome</keyword>
<keyword evidence="2 4" id="KW-0863">Zinc-finger</keyword>
<dbReference type="Proteomes" id="UP001178507">
    <property type="component" value="Unassembled WGS sequence"/>
</dbReference>
<dbReference type="AlphaFoldDB" id="A0AA36JNX0"/>
<evidence type="ECO:0000313" key="7">
    <source>
        <dbReference type="EMBL" id="CAJ1409697.1"/>
    </source>
</evidence>
<dbReference type="Gene3D" id="2.60.120.650">
    <property type="entry name" value="Cupin"/>
    <property type="match status" value="1"/>
</dbReference>
<evidence type="ECO:0000259" key="6">
    <source>
        <dbReference type="PROSITE" id="PS50865"/>
    </source>
</evidence>
<keyword evidence="3" id="KW-0862">Zinc</keyword>
<evidence type="ECO:0000256" key="4">
    <source>
        <dbReference type="PROSITE-ProRule" id="PRU00134"/>
    </source>
</evidence>
<dbReference type="SUPFAM" id="SSF144232">
    <property type="entry name" value="HIT/MYND zinc finger-like"/>
    <property type="match status" value="1"/>
</dbReference>
<organism evidence="7 8">
    <name type="scientific">Effrenium voratum</name>
    <dbReference type="NCBI Taxonomy" id="2562239"/>
    <lineage>
        <taxon>Eukaryota</taxon>
        <taxon>Sar</taxon>
        <taxon>Alveolata</taxon>
        <taxon>Dinophyceae</taxon>
        <taxon>Suessiales</taxon>
        <taxon>Symbiodiniaceae</taxon>
        <taxon>Effrenium</taxon>
    </lineage>
</organism>
<dbReference type="GO" id="GO:0008270">
    <property type="term" value="F:zinc ion binding"/>
    <property type="evidence" value="ECO:0007669"/>
    <property type="project" value="UniProtKB-KW"/>
</dbReference>
<evidence type="ECO:0000256" key="1">
    <source>
        <dbReference type="ARBA" id="ARBA00022723"/>
    </source>
</evidence>
<evidence type="ECO:0000256" key="3">
    <source>
        <dbReference type="ARBA" id="ARBA00022833"/>
    </source>
</evidence>
<feature type="domain" description="MYND-type" evidence="6">
    <location>
        <begin position="346"/>
        <end position="382"/>
    </location>
</feature>
<feature type="coiled-coil region" evidence="5">
    <location>
        <begin position="599"/>
        <end position="647"/>
    </location>
</feature>
<keyword evidence="1" id="KW-0479">Metal-binding</keyword>
<reference evidence="7" key="1">
    <citation type="submission" date="2023-08" db="EMBL/GenBank/DDBJ databases">
        <authorList>
            <person name="Chen Y."/>
            <person name="Shah S."/>
            <person name="Dougan E. K."/>
            <person name="Thang M."/>
            <person name="Chan C."/>
        </authorList>
    </citation>
    <scope>NUCLEOTIDE SEQUENCE</scope>
</reference>
<proteinExistence type="predicted"/>
<gene>
    <name evidence="7" type="ORF">EVOR1521_LOCUS30722</name>
</gene>
<sequence length="690" mass="77437">METGSSNGALARLAAKDAKGFARAEAEGRPFFLPEVPIDFLAWWRDEVLRKHGQQAVCFLEVCGSTSRRALLEATLGTFAEECERLSGRERFALLQSELLAEDPALVQLLWRNLPLLPRGEEEFFHRWPRKLAPALMLQLAGAGARTQLQRRSWAPQWILCATGRMRLKLLPPRCQEELKPSKEPFGVLDEAGRAIFSVCDTEVSDLDLFAVRFDSHLDIFGPDLQQWPEADRLLVLEVLLRPGDVAVLPADWWVQCYSEEASWSLHGQYCSAAGLEWTLGTVLGHAKVGPEEIFGYAALPAEEKVDAVLAAALAASGRGEGRQLLKRLRGLDQDLPAPASPQRACAVCGRPATTRCGRCRELALCGAECQRRSWPEHRKICVAELQSSRRQSNQTEVDNLRQQVKGSDEALADAIKSNEALREQMELQRLDAQTACERDLKMWRDKFQQHLEDQEEQHRVEQAEVARRIKALEEVLGSKAGKIQALREALAEKSKAWHMGFPRAQGGPAFAANLGGLGHGVTLSMNRLATFAEQCSALTEAQTAQAERKKHADEAAKILRERAWHQENLKKHLEMWRLLCSFPCRLVDPISHGAPFDEEFLGRRMREKQEEYDALRRKQADLEARKTQLGEEAQKLEREIQAQEAQDAARAMGVADLRREVVAEAERTKANLTEAFRREICISGSEFGV</sequence>
<dbReference type="SUPFAM" id="SSF51197">
    <property type="entry name" value="Clavaminate synthase-like"/>
    <property type="match status" value="1"/>
</dbReference>
<dbReference type="EMBL" id="CAUJNA010003781">
    <property type="protein sequence ID" value="CAJ1409697.1"/>
    <property type="molecule type" value="Genomic_DNA"/>
</dbReference>
<dbReference type="InterPro" id="IPR002893">
    <property type="entry name" value="Znf_MYND"/>
</dbReference>